<reference evidence="2 3" key="1">
    <citation type="submission" date="2018-10" db="EMBL/GenBank/DDBJ databases">
        <title>Genomic Encyclopedia of Archaeal and Bacterial Type Strains, Phase II (KMG-II): from individual species to whole genera.</title>
        <authorList>
            <person name="Goeker M."/>
        </authorList>
    </citation>
    <scope>NUCLEOTIDE SEQUENCE [LARGE SCALE GENOMIC DNA]</scope>
    <source>
        <strain evidence="2 3">DSM 16510</strain>
    </source>
</reference>
<evidence type="ECO:0000259" key="1">
    <source>
        <dbReference type="PROSITE" id="PS51352"/>
    </source>
</evidence>
<proteinExistence type="predicted"/>
<feature type="domain" description="Thioredoxin" evidence="1">
    <location>
        <begin position="28"/>
        <end position="143"/>
    </location>
</feature>
<dbReference type="Pfam" id="PF13899">
    <property type="entry name" value="Thioredoxin_7"/>
    <property type="match status" value="1"/>
</dbReference>
<dbReference type="Gene3D" id="3.40.30.10">
    <property type="entry name" value="Glutaredoxin"/>
    <property type="match status" value="1"/>
</dbReference>
<dbReference type="Gene3D" id="1.50.10.10">
    <property type="match status" value="1"/>
</dbReference>
<dbReference type="SUPFAM" id="SSF48208">
    <property type="entry name" value="Six-hairpin glycosidases"/>
    <property type="match status" value="1"/>
</dbReference>
<name>A0A497XQM9_9AQUI</name>
<evidence type="ECO:0000313" key="3">
    <source>
        <dbReference type="Proteomes" id="UP000267841"/>
    </source>
</evidence>
<dbReference type="InterPro" id="IPR024705">
    <property type="entry name" value="Ssp411"/>
</dbReference>
<dbReference type="Proteomes" id="UP000267841">
    <property type="component" value="Unassembled WGS sequence"/>
</dbReference>
<dbReference type="AlphaFoldDB" id="A0A497XQM9"/>
<gene>
    <name evidence="2" type="ORF">BCF55_0867</name>
</gene>
<dbReference type="PROSITE" id="PS51352">
    <property type="entry name" value="THIOREDOXIN_2"/>
    <property type="match status" value="1"/>
</dbReference>
<comment type="caution">
    <text evidence="2">The sequence shown here is derived from an EMBL/GenBank/DDBJ whole genome shotgun (WGS) entry which is preliminary data.</text>
</comment>
<dbReference type="EMBL" id="RCCJ01000001">
    <property type="protein sequence ID" value="RLJ70591.1"/>
    <property type="molecule type" value="Genomic_DNA"/>
</dbReference>
<evidence type="ECO:0000313" key="2">
    <source>
        <dbReference type="EMBL" id="RLJ70591.1"/>
    </source>
</evidence>
<dbReference type="InterPro" id="IPR036249">
    <property type="entry name" value="Thioredoxin-like_sf"/>
</dbReference>
<dbReference type="OrthoDB" id="9762614at2"/>
<organism evidence="2 3">
    <name type="scientific">Hydrogenivirga caldilitoris</name>
    <dbReference type="NCBI Taxonomy" id="246264"/>
    <lineage>
        <taxon>Bacteria</taxon>
        <taxon>Pseudomonadati</taxon>
        <taxon>Aquificota</taxon>
        <taxon>Aquificia</taxon>
        <taxon>Aquificales</taxon>
        <taxon>Aquificaceae</taxon>
        <taxon>Hydrogenivirga</taxon>
    </lineage>
</organism>
<dbReference type="GO" id="GO:0005975">
    <property type="term" value="P:carbohydrate metabolic process"/>
    <property type="evidence" value="ECO:0007669"/>
    <property type="project" value="InterPro"/>
</dbReference>
<dbReference type="InterPro" id="IPR013766">
    <property type="entry name" value="Thioredoxin_domain"/>
</dbReference>
<dbReference type="InterPro" id="IPR012341">
    <property type="entry name" value="6hp_glycosidase-like_sf"/>
</dbReference>
<dbReference type="PANTHER" id="PTHR42899">
    <property type="entry name" value="SPERMATOGENESIS-ASSOCIATED PROTEIN 20"/>
    <property type="match status" value="1"/>
</dbReference>
<keyword evidence="3" id="KW-1185">Reference proteome</keyword>
<dbReference type="SUPFAM" id="SSF52833">
    <property type="entry name" value="Thioredoxin-like"/>
    <property type="match status" value="1"/>
</dbReference>
<accession>A0A497XQM9</accession>
<dbReference type="InterPro" id="IPR008928">
    <property type="entry name" value="6-hairpin_glycosidase_sf"/>
</dbReference>
<dbReference type="PANTHER" id="PTHR42899:SF1">
    <property type="entry name" value="SPERMATOGENESIS-ASSOCIATED PROTEIN 20"/>
    <property type="match status" value="1"/>
</dbReference>
<protein>
    <recommendedName>
        <fullName evidence="1">Thioredoxin domain-containing protein</fullName>
    </recommendedName>
</protein>
<sequence>MGPPHIKFKLVRFLLLLLLVLLVHSCERELRDKAPDIGWYTSYPSALKEAEIAGKPVFLYFSAVWCSWCREYEKELVKIAPYISENFVPLNLDSDRDRELFLKFGGRGTPLTVVLDQREKVLLKFHGSVKSEDLKEILYLVRRGEASPTDKNETYKIQLPGKETYQLLLQYFLTDLKGRYDSFYGGFSSPSKRGSVFKWSTPLTYDFLLERALLTDEVLFSLRKDIEFLYDPVDGGFFNFYDRTRVYEFYFETSKSLMVNALMIPALLEAYRVTRDRDFLGKALGTYSYLITFLLHRESGCFFNAQVSDPEYYNLDPQDRKRRKPPPVDTAIIVEDNAKAILALLELYRKLESKQFLDTAFRCTDYLLMNLLTQEGLYRYYDTGVKKNKRVNLNLGRDIAWLGLALIELSEFNPTYRVSLRKILELKPSYEDWVSVSIKAYILSRLSGDEARKVLTDLEVNLSYHNPDDMVFLLKALENMIERDEI</sequence>